<dbReference type="AlphaFoldDB" id="A0A816KMJ7"/>
<dbReference type="EMBL" id="HG994369">
    <property type="protein sequence ID" value="CAF1923766.1"/>
    <property type="molecule type" value="Genomic_DNA"/>
</dbReference>
<sequence>MIASSFTPSSMSLRRLGRRTQLTRTTPWTCFVFLIHLRCRLKTEPPRTSLPQASSLRCKSSCLDRVIRPSPWSYSTDAIMLGFKTRRRAHLRSLSLVTEEKEKQW</sequence>
<dbReference type="Proteomes" id="UP001295469">
    <property type="component" value="Chromosome C05"/>
</dbReference>
<name>A0A816KMJ7_BRANA</name>
<organism evidence="1">
    <name type="scientific">Brassica napus</name>
    <name type="common">Rape</name>
    <dbReference type="NCBI Taxonomy" id="3708"/>
    <lineage>
        <taxon>Eukaryota</taxon>
        <taxon>Viridiplantae</taxon>
        <taxon>Streptophyta</taxon>
        <taxon>Embryophyta</taxon>
        <taxon>Tracheophyta</taxon>
        <taxon>Spermatophyta</taxon>
        <taxon>Magnoliopsida</taxon>
        <taxon>eudicotyledons</taxon>
        <taxon>Gunneridae</taxon>
        <taxon>Pentapetalae</taxon>
        <taxon>rosids</taxon>
        <taxon>malvids</taxon>
        <taxon>Brassicales</taxon>
        <taxon>Brassicaceae</taxon>
        <taxon>Brassiceae</taxon>
        <taxon>Brassica</taxon>
    </lineage>
</organism>
<gene>
    <name evidence="1" type="ORF">DARMORV10_C05P03370.1</name>
</gene>
<accession>A0A816KMJ7</accession>
<protein>
    <submittedName>
        <fullName evidence="1">(rape) hypothetical protein</fullName>
    </submittedName>
</protein>
<evidence type="ECO:0000313" key="1">
    <source>
        <dbReference type="EMBL" id="CAF1923766.1"/>
    </source>
</evidence>
<reference evidence="1" key="1">
    <citation type="submission" date="2021-01" db="EMBL/GenBank/DDBJ databases">
        <authorList>
            <consortium name="Genoscope - CEA"/>
            <person name="William W."/>
        </authorList>
    </citation>
    <scope>NUCLEOTIDE SEQUENCE</scope>
</reference>
<proteinExistence type="predicted"/>